<evidence type="ECO:0000256" key="2">
    <source>
        <dbReference type="ARBA" id="ARBA00022723"/>
    </source>
</evidence>
<dbReference type="PANTHER" id="PTHR35005">
    <property type="entry name" value="3-DEHYDRO-SCYLLO-INOSOSE HYDROLASE"/>
    <property type="match status" value="1"/>
</dbReference>
<comment type="similarity">
    <text evidence="5">Belongs to the creatininase superfamily.</text>
</comment>
<dbReference type="EMBL" id="FQYP01000006">
    <property type="protein sequence ID" value="SHJ20606.1"/>
    <property type="molecule type" value="Genomic_DNA"/>
</dbReference>
<dbReference type="InterPro" id="IPR003785">
    <property type="entry name" value="Creatininase/forma_Hydrolase"/>
</dbReference>
<dbReference type="GO" id="GO:0009231">
    <property type="term" value="P:riboflavin biosynthetic process"/>
    <property type="evidence" value="ECO:0007669"/>
    <property type="project" value="TreeGrafter"/>
</dbReference>
<dbReference type="GO" id="GO:0016811">
    <property type="term" value="F:hydrolase activity, acting on carbon-nitrogen (but not peptide) bonds, in linear amides"/>
    <property type="evidence" value="ECO:0007669"/>
    <property type="project" value="TreeGrafter"/>
</dbReference>
<keyword evidence="3 6" id="KW-0378">Hydrolase</keyword>
<dbReference type="Pfam" id="PF02633">
    <property type="entry name" value="Creatininase"/>
    <property type="match status" value="1"/>
</dbReference>
<protein>
    <submittedName>
        <fullName evidence="6">Creatinine amidohydrolase</fullName>
    </submittedName>
</protein>
<dbReference type="Gene3D" id="3.40.50.10310">
    <property type="entry name" value="Creatininase"/>
    <property type="match status" value="1"/>
</dbReference>
<evidence type="ECO:0000256" key="5">
    <source>
        <dbReference type="ARBA" id="ARBA00024029"/>
    </source>
</evidence>
<dbReference type="GO" id="GO:0046872">
    <property type="term" value="F:metal ion binding"/>
    <property type="evidence" value="ECO:0007669"/>
    <property type="project" value="UniProtKB-KW"/>
</dbReference>
<dbReference type="AlphaFoldDB" id="A0A1M6HEL9"/>
<evidence type="ECO:0000313" key="6">
    <source>
        <dbReference type="EMBL" id="SHJ20606.1"/>
    </source>
</evidence>
<dbReference type="SUPFAM" id="SSF102215">
    <property type="entry name" value="Creatininase"/>
    <property type="match status" value="1"/>
</dbReference>
<dbReference type="PANTHER" id="PTHR35005:SF1">
    <property type="entry name" value="2-AMINO-5-FORMYLAMINO-6-RIBOSYLAMINOPYRIMIDIN-4(3H)-ONE 5'-MONOPHOSPHATE DEFORMYLASE"/>
    <property type="match status" value="1"/>
</dbReference>
<reference evidence="7" key="1">
    <citation type="submission" date="2016-11" db="EMBL/GenBank/DDBJ databases">
        <authorList>
            <person name="Varghese N."/>
            <person name="Submissions S."/>
        </authorList>
    </citation>
    <scope>NUCLEOTIDE SEQUENCE [LARGE SCALE GENOMIC DNA]</scope>
    <source>
        <strain evidence="7">DSM 22623</strain>
    </source>
</reference>
<accession>A0A1M6HEL9</accession>
<keyword evidence="7" id="KW-1185">Reference proteome</keyword>
<organism evidence="6 7">
    <name type="scientific">Aquimarina spongiae</name>
    <dbReference type="NCBI Taxonomy" id="570521"/>
    <lineage>
        <taxon>Bacteria</taxon>
        <taxon>Pseudomonadati</taxon>
        <taxon>Bacteroidota</taxon>
        <taxon>Flavobacteriia</taxon>
        <taxon>Flavobacteriales</taxon>
        <taxon>Flavobacteriaceae</taxon>
        <taxon>Aquimarina</taxon>
    </lineage>
</organism>
<keyword evidence="4" id="KW-0862">Zinc</keyword>
<comment type="cofactor">
    <cofactor evidence="1">
        <name>Zn(2+)</name>
        <dbReference type="ChEBI" id="CHEBI:29105"/>
    </cofactor>
</comment>
<keyword evidence="2" id="KW-0479">Metal-binding</keyword>
<name>A0A1M6HEL9_9FLAO</name>
<gene>
    <name evidence="6" type="ORF">SAMN04488508_106243</name>
</gene>
<sequence length="264" mass="30080">MTMTIDRNKNNIRPYILADTNWRHLQDASFEIAVLPWGATEAHNYHLPYSTDVIEGTAIAEQSANIAWNKGAKVIVLPTIPFGVNTGQSDIYLDMNLNPSTQFAMLKDILTVLNRHNIKRFLLLNSHGGNNWKSILRELGLLFPEMFLCVVDWVDIVDRYEYFDEPGNHADEMETSLMLHLAPNLVLEKKEWGDGVEKKNKIAAFNEGWVWTERPWSQVSKDTGVGNPIKSTKEKGKRFLTGICNQLGHLIIEISKADIKNLYE</sequence>
<evidence type="ECO:0000256" key="3">
    <source>
        <dbReference type="ARBA" id="ARBA00022801"/>
    </source>
</evidence>
<dbReference type="Proteomes" id="UP000184432">
    <property type="component" value="Unassembled WGS sequence"/>
</dbReference>
<evidence type="ECO:0000256" key="1">
    <source>
        <dbReference type="ARBA" id="ARBA00001947"/>
    </source>
</evidence>
<evidence type="ECO:0000256" key="4">
    <source>
        <dbReference type="ARBA" id="ARBA00022833"/>
    </source>
</evidence>
<proteinExistence type="inferred from homology"/>
<evidence type="ECO:0000313" key="7">
    <source>
        <dbReference type="Proteomes" id="UP000184432"/>
    </source>
</evidence>
<dbReference type="STRING" id="570521.SAMN04488508_106243"/>
<dbReference type="InterPro" id="IPR024087">
    <property type="entry name" value="Creatininase-like_sf"/>
</dbReference>